<dbReference type="InterPro" id="IPR002711">
    <property type="entry name" value="HNH"/>
</dbReference>
<dbReference type="CDD" id="cd00085">
    <property type="entry name" value="HNHc"/>
    <property type="match status" value="1"/>
</dbReference>
<sequence>MLYYFTASDKNAQVHFHDTIQNPYPIGPLLHLIRDDEVLQMLKDNSADEYVYMWGAVPGSGNIARWNKLESGDRILAYSQGDFLYYGTIFGKTQNKEIASIIWGENKQGNSWEYIYFIKDLKPIKVSAEEFAAFFGYKLNFTPQGFSNVRKDLLDIKLKKYESIDHMVSTLNNSFRLSEDEDELDNYQQSLDSDYKDVDTNVPEKPEKRKKPRQKEGKEVWPRDAKKAKVAIKKASFMCEIDDSHESFLSASSGKQYMEAHHLIPLKVQHEFENNLDVVGNIVSLCPNCHRKIHHSQKKEKQLLLQILFKQREKVLKNYGIEIDLDYLYYAYAIKSS</sequence>
<organism evidence="3 4">
    <name type="scientific">Bacillus kandeliae</name>
    <dbReference type="NCBI Taxonomy" id="3129297"/>
    <lineage>
        <taxon>Bacteria</taxon>
        <taxon>Bacillati</taxon>
        <taxon>Bacillota</taxon>
        <taxon>Bacilli</taxon>
        <taxon>Bacillales</taxon>
        <taxon>Bacillaceae</taxon>
        <taxon>Bacillus</taxon>
    </lineage>
</organism>
<dbReference type="Pfam" id="PF01844">
    <property type="entry name" value="HNH"/>
    <property type="match status" value="1"/>
</dbReference>
<name>A0ABZ2N2E2_9BACI</name>
<proteinExistence type="predicted"/>
<keyword evidence="4" id="KW-1185">Reference proteome</keyword>
<dbReference type="Proteomes" id="UP001387364">
    <property type="component" value="Chromosome"/>
</dbReference>
<feature type="compositionally biased region" description="Basic and acidic residues" evidence="1">
    <location>
        <begin position="194"/>
        <end position="207"/>
    </location>
</feature>
<dbReference type="RefSeq" id="WP_338749824.1">
    <property type="nucleotide sequence ID" value="NZ_CP147404.1"/>
</dbReference>
<feature type="region of interest" description="Disordered" evidence="1">
    <location>
        <begin position="194"/>
        <end position="221"/>
    </location>
</feature>
<evidence type="ECO:0000259" key="2">
    <source>
        <dbReference type="Pfam" id="PF01844"/>
    </source>
</evidence>
<keyword evidence="3" id="KW-0255">Endonuclease</keyword>
<feature type="domain" description="HNH" evidence="2">
    <location>
        <begin position="256"/>
        <end position="295"/>
    </location>
</feature>
<protein>
    <submittedName>
        <fullName evidence="3">HNH endonuclease</fullName>
    </submittedName>
</protein>
<evidence type="ECO:0000313" key="3">
    <source>
        <dbReference type="EMBL" id="WXB91886.1"/>
    </source>
</evidence>
<gene>
    <name evidence="3" type="ORF">WDJ61_11465</name>
</gene>
<dbReference type="GO" id="GO:0004519">
    <property type="term" value="F:endonuclease activity"/>
    <property type="evidence" value="ECO:0007669"/>
    <property type="project" value="UniProtKB-KW"/>
</dbReference>
<evidence type="ECO:0000313" key="4">
    <source>
        <dbReference type="Proteomes" id="UP001387364"/>
    </source>
</evidence>
<dbReference type="InterPro" id="IPR003615">
    <property type="entry name" value="HNH_nuc"/>
</dbReference>
<reference evidence="3 4" key="1">
    <citation type="submission" date="2024-02" db="EMBL/GenBank/DDBJ databases">
        <title>Seven novel Bacillus-like species.</title>
        <authorList>
            <person name="Liu G."/>
        </authorList>
    </citation>
    <scope>NUCLEOTIDE SEQUENCE [LARGE SCALE GENOMIC DNA]</scope>
    <source>
        <strain evidence="3 4">FJAT-52991</strain>
    </source>
</reference>
<accession>A0ABZ2N2E2</accession>
<evidence type="ECO:0000256" key="1">
    <source>
        <dbReference type="SAM" id="MobiDB-lite"/>
    </source>
</evidence>
<keyword evidence="3" id="KW-0540">Nuclease</keyword>
<keyword evidence="3" id="KW-0378">Hydrolase</keyword>
<dbReference type="EMBL" id="CP147404">
    <property type="protein sequence ID" value="WXB91886.1"/>
    <property type="molecule type" value="Genomic_DNA"/>
</dbReference>